<dbReference type="GO" id="GO:0015074">
    <property type="term" value="P:DNA integration"/>
    <property type="evidence" value="ECO:0007669"/>
    <property type="project" value="InterPro"/>
</dbReference>
<organism evidence="3 4">
    <name type="scientific">Favolaschia claudopus</name>
    <dbReference type="NCBI Taxonomy" id="2862362"/>
    <lineage>
        <taxon>Eukaryota</taxon>
        <taxon>Fungi</taxon>
        <taxon>Dikarya</taxon>
        <taxon>Basidiomycota</taxon>
        <taxon>Agaricomycotina</taxon>
        <taxon>Agaricomycetes</taxon>
        <taxon>Agaricomycetidae</taxon>
        <taxon>Agaricales</taxon>
        <taxon>Marasmiineae</taxon>
        <taxon>Mycenaceae</taxon>
        <taxon>Favolaschia</taxon>
    </lineage>
</organism>
<gene>
    <name evidence="3" type="ORF">R3P38DRAFT_3606253</name>
</gene>
<comment type="caution">
    <text evidence="3">The sequence shown here is derived from an EMBL/GenBank/DDBJ whole genome shotgun (WGS) entry which is preliminary data.</text>
</comment>
<feature type="region of interest" description="Disordered" evidence="2">
    <location>
        <begin position="1004"/>
        <end position="1063"/>
    </location>
</feature>
<dbReference type="AlphaFoldDB" id="A0AAW0DC82"/>
<feature type="compositionally biased region" description="Polar residues" evidence="2">
    <location>
        <begin position="1017"/>
        <end position="1027"/>
    </location>
</feature>
<proteinExistence type="predicted"/>
<dbReference type="SUPFAM" id="SSF88723">
    <property type="entry name" value="PIN domain-like"/>
    <property type="match status" value="1"/>
</dbReference>
<evidence type="ECO:0000256" key="2">
    <source>
        <dbReference type="SAM" id="MobiDB-lite"/>
    </source>
</evidence>
<dbReference type="Gene3D" id="1.10.443.10">
    <property type="entry name" value="Intergrase catalytic core"/>
    <property type="match status" value="1"/>
</dbReference>
<feature type="compositionally biased region" description="Polar residues" evidence="2">
    <location>
        <begin position="1035"/>
        <end position="1061"/>
    </location>
</feature>
<reference evidence="3 4" key="1">
    <citation type="journal article" date="2024" name="J Genomics">
        <title>Draft genome sequencing and assembly of Favolaschia claudopus CIRM-BRFM 2984 isolated from oak limbs.</title>
        <authorList>
            <person name="Navarro D."/>
            <person name="Drula E."/>
            <person name="Chaduli D."/>
            <person name="Cazenave R."/>
            <person name="Ahrendt S."/>
            <person name="Wang J."/>
            <person name="Lipzen A."/>
            <person name="Daum C."/>
            <person name="Barry K."/>
            <person name="Grigoriev I.V."/>
            <person name="Favel A."/>
            <person name="Rosso M.N."/>
            <person name="Martin F."/>
        </authorList>
    </citation>
    <scope>NUCLEOTIDE SEQUENCE [LARGE SCALE GENOMIC DNA]</scope>
    <source>
        <strain evidence="3 4">CIRM-BRFM 2984</strain>
    </source>
</reference>
<evidence type="ECO:0000256" key="1">
    <source>
        <dbReference type="ARBA" id="ARBA00023172"/>
    </source>
</evidence>
<dbReference type="InterPro" id="IPR011010">
    <property type="entry name" value="DNA_brk_join_enz"/>
</dbReference>
<accession>A0AAW0DC82</accession>
<protein>
    <submittedName>
        <fullName evidence="3">Uncharacterized protein</fullName>
    </submittedName>
</protein>
<dbReference type="GO" id="GO:0003677">
    <property type="term" value="F:DNA binding"/>
    <property type="evidence" value="ECO:0007669"/>
    <property type="project" value="InterPro"/>
</dbReference>
<keyword evidence="4" id="KW-1185">Reference proteome</keyword>
<dbReference type="Proteomes" id="UP001362999">
    <property type="component" value="Unassembled WGS sequence"/>
</dbReference>
<dbReference type="InterPro" id="IPR029060">
    <property type="entry name" value="PIN-like_dom_sf"/>
</dbReference>
<name>A0AAW0DC82_9AGAR</name>
<evidence type="ECO:0000313" key="3">
    <source>
        <dbReference type="EMBL" id="KAK7050284.1"/>
    </source>
</evidence>
<keyword evidence="1" id="KW-0233">DNA recombination</keyword>
<feature type="region of interest" description="Disordered" evidence="2">
    <location>
        <begin position="524"/>
        <end position="549"/>
    </location>
</feature>
<dbReference type="SUPFAM" id="SSF56349">
    <property type="entry name" value="DNA breaking-rejoining enzymes"/>
    <property type="match status" value="1"/>
</dbReference>
<dbReference type="InterPro" id="IPR013762">
    <property type="entry name" value="Integrase-like_cat_sf"/>
</dbReference>
<dbReference type="EMBL" id="JAWWNJ010000008">
    <property type="protein sequence ID" value="KAK7050284.1"/>
    <property type="molecule type" value="Genomic_DNA"/>
</dbReference>
<dbReference type="GO" id="GO:0006310">
    <property type="term" value="P:DNA recombination"/>
    <property type="evidence" value="ECO:0007669"/>
    <property type="project" value="UniProtKB-KW"/>
</dbReference>
<evidence type="ECO:0000313" key="4">
    <source>
        <dbReference type="Proteomes" id="UP001362999"/>
    </source>
</evidence>
<sequence length="1184" mass="132005">MDELWPLLDCALQCRPLKNLAIEEGFVTNRNEIQSLRIGIDAASWLSDPNITLQDICCRLCRLLGLCVTAIFLFDKPATQDPLAAPFSALIEAFGFYSCLVKGDVVTDLACLNRMGSLDLIFTTEMEALVLGATHVVYSPPEDDFIEAFVYTAHRIQAHTCLSRGGLLLFVLLMGGKYNEGLAGCTEAIALRQALRGLGDTLLLAAQTLSSAELNAFLAVWRADLRVGVIAANTMSEMVADVSDSFPDIVTLRRYARPTPSFAASQSTLWVPKAPDFAALRKLWRRFFQWRSVASIPQGFLSAFISAVCVRRLSELQNELQVLQAHVLHNAVDETIPPLSSFLSIRGHSRTAFKVDVFIAPIVAAICEGAGPPSAKMCVTVPRQILAHTLPSLVQHYEKSIPVRVDVQTTHSQPILGSTTGPPIDPHLHRDTHSRRFGGRVYSGAFIYALKAHHASHPLEVGGVDEYLRLVIAGIIQEGKEEEKENIDSSIYNVPLNTFVSALYILLYYLYLIISLMARARKTASSEGKKPGGRKKKTAEKQSVTAATLAQNTRDARAKYTNAENTTNAYKGYLARGEDFLASVVAERRKRKTEDPNWVCEQNINTDLLAQAFSKPPNQYSAVALEMFITQKCLVEGLGKSTADGIHGAYAKYWDTMDGDKYAGEYRWNEETNKLTGCPARAGIVTSLVKIIKIRDSEKGAAATRNHAEAMSVEDMTTLMNWSESICPTSRLVDATKAGIPPTALAERLLLLKHGLMRGFASSGFTLWTRNFELCGLQMRDLTLNCIGPLPSSHPYFKVFLDGRKGWQHKQGYDGTRESNEYNIYGQPDLPALDMYQHLLTWLPFYELCLGRKLEPDDYIFPYIASNGTIHAKREMTLQMCQDLITEFTVAAQLEKTYTTHSFRRGGAQYRFMFAPLGKRWSLNIVRWWGGWAIGEHVDTLMKYLLDSLQSYETGHADALCPVQNEVDKSFMGEHLLVKPVTTQEFRATTSEIMAKLNAISLDSSNSQNSHRDRHGSTTLSTRSYPTASPPLSPPTQSNPARNASVENISNPNTPSRNSRPLISEQVEVIPGVAIPDLKKGDKAWLEAVRQWEHGDESQNLKALRDWPREWYSDGMRKITGSKRSQRKLIFDEYERLGRNEAEFMKTYPETHKRISKLIGAIRDSNKARGVTIGRRSKRGVSVD</sequence>